<feature type="region of interest" description="Disordered" evidence="3">
    <location>
        <begin position="211"/>
        <end position="240"/>
    </location>
</feature>
<feature type="coiled-coil region" evidence="2">
    <location>
        <begin position="621"/>
        <end position="692"/>
    </location>
</feature>
<feature type="compositionally biased region" description="Basic and acidic residues" evidence="3">
    <location>
        <begin position="119"/>
        <end position="132"/>
    </location>
</feature>
<feature type="compositionally biased region" description="Polar residues" evidence="3">
    <location>
        <begin position="56"/>
        <end position="70"/>
    </location>
</feature>
<dbReference type="OrthoDB" id="6022771at2759"/>
<dbReference type="GO" id="GO:0009306">
    <property type="term" value="P:protein secretion"/>
    <property type="evidence" value="ECO:0007669"/>
    <property type="project" value="TreeGrafter"/>
</dbReference>
<dbReference type="GO" id="GO:0006888">
    <property type="term" value="P:endoplasmic reticulum to Golgi vesicle-mediated transport"/>
    <property type="evidence" value="ECO:0007669"/>
    <property type="project" value="TreeGrafter"/>
</dbReference>
<reference evidence="6 7" key="1">
    <citation type="journal article" date="2018" name="Nat. Ecol. Evol.">
        <title>Shark genomes provide insights into elasmobranch evolution and the origin of vertebrates.</title>
        <authorList>
            <person name="Hara Y"/>
            <person name="Yamaguchi K"/>
            <person name="Onimaru K"/>
            <person name="Kadota M"/>
            <person name="Koyanagi M"/>
            <person name="Keeley SD"/>
            <person name="Tatsumi K"/>
            <person name="Tanaka K"/>
            <person name="Motone F"/>
            <person name="Kageyama Y"/>
            <person name="Nozu R"/>
            <person name="Adachi N"/>
            <person name="Nishimura O"/>
            <person name="Nakagawa R"/>
            <person name="Tanegashima C"/>
            <person name="Kiyatake I"/>
            <person name="Matsumoto R"/>
            <person name="Murakumo K"/>
            <person name="Nishida K"/>
            <person name="Terakita A"/>
            <person name="Kuratani S"/>
            <person name="Sato K"/>
            <person name="Hyodo S Kuraku.S."/>
        </authorList>
    </citation>
    <scope>NUCLEOTIDE SEQUENCE [LARGE SCALE GENOMIC DNA]</scope>
</reference>
<dbReference type="Pfam" id="PF06409">
    <property type="entry name" value="NPIP"/>
    <property type="match status" value="1"/>
</dbReference>
<keyword evidence="4" id="KW-0472">Membrane</keyword>
<dbReference type="InterPro" id="IPR051500">
    <property type="entry name" value="cTAGE_MIA/OTOR"/>
</dbReference>
<keyword evidence="1 2" id="KW-0175">Coiled coil</keyword>
<gene>
    <name evidence="6" type="ORF">scyTo_0019306</name>
</gene>
<feature type="compositionally biased region" description="Basic and acidic residues" evidence="3">
    <location>
        <begin position="216"/>
        <end position="234"/>
    </location>
</feature>
<dbReference type="AlphaFoldDB" id="A0A401PWZ8"/>
<dbReference type="PANTHER" id="PTHR23158:SF54">
    <property type="entry name" value="TRANSPORT AND GOLGI ORGANIZATION PROTEIN 1 HOMOLOG"/>
    <property type="match status" value="1"/>
</dbReference>
<keyword evidence="4" id="KW-0812">Transmembrane</keyword>
<evidence type="ECO:0000313" key="7">
    <source>
        <dbReference type="Proteomes" id="UP000288216"/>
    </source>
</evidence>
<dbReference type="Proteomes" id="UP000288216">
    <property type="component" value="Unassembled WGS sequence"/>
</dbReference>
<feature type="region of interest" description="Disordered" evidence="3">
    <location>
        <begin position="1"/>
        <end position="88"/>
    </location>
</feature>
<dbReference type="GO" id="GO:0035459">
    <property type="term" value="P:vesicle cargo loading"/>
    <property type="evidence" value="ECO:0007669"/>
    <property type="project" value="TreeGrafter"/>
</dbReference>
<accession>A0A401PWZ8</accession>
<feature type="coiled-coil region" evidence="2">
    <location>
        <begin position="350"/>
        <end position="524"/>
    </location>
</feature>
<name>A0A401PWZ8_SCYTO</name>
<proteinExistence type="predicted"/>
<comment type="caution">
    <text evidence="6">The sequence shown here is derived from an EMBL/GenBank/DDBJ whole genome shotgun (WGS) entry which is preliminary data.</text>
</comment>
<evidence type="ECO:0000313" key="6">
    <source>
        <dbReference type="EMBL" id="GCB77646.1"/>
    </source>
</evidence>
<feature type="region of interest" description="Disordered" evidence="3">
    <location>
        <begin position="101"/>
        <end position="178"/>
    </location>
</feature>
<organism evidence="6 7">
    <name type="scientific">Scyliorhinus torazame</name>
    <name type="common">Cloudy catshark</name>
    <name type="synonym">Catulus torazame</name>
    <dbReference type="NCBI Taxonomy" id="75743"/>
    <lineage>
        <taxon>Eukaryota</taxon>
        <taxon>Metazoa</taxon>
        <taxon>Chordata</taxon>
        <taxon>Craniata</taxon>
        <taxon>Vertebrata</taxon>
        <taxon>Chondrichthyes</taxon>
        <taxon>Elasmobranchii</taxon>
        <taxon>Galeomorphii</taxon>
        <taxon>Galeoidea</taxon>
        <taxon>Carcharhiniformes</taxon>
        <taxon>Scyliorhinidae</taxon>
        <taxon>Scyliorhinus</taxon>
    </lineage>
</organism>
<dbReference type="GO" id="GO:0070971">
    <property type="term" value="C:endoplasmic reticulum exit site"/>
    <property type="evidence" value="ECO:0007669"/>
    <property type="project" value="TreeGrafter"/>
</dbReference>
<dbReference type="STRING" id="75743.A0A401PWZ8"/>
<dbReference type="PANTHER" id="PTHR23158">
    <property type="entry name" value="MELANOMA INHIBITORY ACTIVITY-RELATED"/>
    <property type="match status" value="1"/>
</dbReference>
<evidence type="ECO:0000259" key="5">
    <source>
        <dbReference type="Pfam" id="PF06409"/>
    </source>
</evidence>
<feature type="compositionally biased region" description="Acidic residues" evidence="3">
    <location>
        <begin position="10"/>
        <end position="22"/>
    </location>
</feature>
<dbReference type="InterPro" id="IPR054697">
    <property type="entry name" value="NPIP_N"/>
</dbReference>
<feature type="domain" description="Nuclear pore complex interacting protein N-terminal" evidence="5">
    <location>
        <begin position="305"/>
        <end position="439"/>
    </location>
</feature>
<keyword evidence="4" id="KW-1133">Transmembrane helix</keyword>
<dbReference type="EMBL" id="BFAA01014229">
    <property type="protein sequence ID" value="GCB77646.1"/>
    <property type="molecule type" value="Genomic_DNA"/>
</dbReference>
<protein>
    <recommendedName>
        <fullName evidence="5">Nuclear pore complex interacting protein N-terminal domain-containing protein</fullName>
    </recommendedName>
</protein>
<evidence type="ECO:0000256" key="3">
    <source>
        <dbReference type="SAM" id="MobiDB-lite"/>
    </source>
</evidence>
<dbReference type="GO" id="GO:0005789">
    <property type="term" value="C:endoplasmic reticulum membrane"/>
    <property type="evidence" value="ECO:0007669"/>
    <property type="project" value="TreeGrafter"/>
</dbReference>
<evidence type="ECO:0000256" key="2">
    <source>
        <dbReference type="SAM" id="Coils"/>
    </source>
</evidence>
<feature type="transmembrane region" description="Helical" evidence="4">
    <location>
        <begin position="326"/>
        <end position="346"/>
    </location>
</feature>
<evidence type="ECO:0000256" key="4">
    <source>
        <dbReference type="SAM" id="Phobius"/>
    </source>
</evidence>
<keyword evidence="7" id="KW-1185">Reference proteome</keyword>
<evidence type="ECO:0000256" key="1">
    <source>
        <dbReference type="ARBA" id="ARBA00023054"/>
    </source>
</evidence>
<feature type="non-terminal residue" evidence="6">
    <location>
        <position position="1"/>
    </location>
</feature>
<feature type="compositionally biased region" description="Basic and acidic residues" evidence="3">
    <location>
        <begin position="73"/>
        <end position="82"/>
    </location>
</feature>
<sequence>LLDGSKQEEQKEDEAQEGEEKEMNDQPMRGLPSPTLTTDTLHSERKQEEDGGLESQGKTRSGYLTESAAFQKTKVEGEERVRGTGFPGTLKERLISEFATSQKKEEAAIELSSSNLTEIEGHPKSKWEEMRGNGEATGTSPANVTGRAEETAEETPALVSDRLKEDEKTAPAPNVGGRLDKEEAWGELHILNTSEQREEAQNEPSVVTFTENAAESDGRHTAEESLMKGKHQEAEVPTGDGDEFAHSEVEIAPETPSILDNNMDRSQLQEQSWFLPWIVTVLNAAVLLIKRNVGPVAESLLEYLVSSLPEEMRPGPDFRGVPWEPIVITAVLGIITFVVFLWRTCLSVKSRRYQMTEKQLSEKIKQLIQEKTEVLEKVSTFEKKLEEAKTVIDEAQNVKSTMSDETTEIKEACRELEQVNLHLETRVKNLQALLEKEKKETAKQQNLIVNAQKSVKKLQDVISTHSTENSQLQEALSGAKANEKRLLADVQSVQEENAMLKQSKSQLLQEAEGWSERHSELNEQIRLCQKAQRDLEGMLAYKDNEIEVLTDCVMQLRQLDTESDIEDNGWGKEVDGEVANGALPDKSKKIKMKIQQMMDVSRVQTTLKIIEEEKDHFQAKLTDEIKARHELEEQIKQLEHNSVATETEKSRLENEFKTMQQKLEILTELYHQKEMALQKKLTQEECQRQEKELKLSVADEKALQAVEEVKMYK</sequence>